<protein>
    <submittedName>
        <fullName evidence="2">Uncharacterized protein LOC112681102</fullName>
    </submittedName>
</protein>
<accession>A0A8B8F8I7</accession>
<dbReference type="AlphaFoldDB" id="A0A8B8F8I7"/>
<organism evidence="1 2">
    <name type="scientific">Sipha flava</name>
    <name type="common">yellow sugarcane aphid</name>
    <dbReference type="NCBI Taxonomy" id="143950"/>
    <lineage>
        <taxon>Eukaryota</taxon>
        <taxon>Metazoa</taxon>
        <taxon>Ecdysozoa</taxon>
        <taxon>Arthropoda</taxon>
        <taxon>Hexapoda</taxon>
        <taxon>Insecta</taxon>
        <taxon>Pterygota</taxon>
        <taxon>Neoptera</taxon>
        <taxon>Paraneoptera</taxon>
        <taxon>Hemiptera</taxon>
        <taxon>Sternorrhyncha</taxon>
        <taxon>Aphidomorpha</taxon>
        <taxon>Aphidoidea</taxon>
        <taxon>Aphididae</taxon>
        <taxon>Sipha</taxon>
    </lineage>
</organism>
<dbReference type="RefSeq" id="XP_025407154.1">
    <property type="nucleotide sequence ID" value="XM_025551369.1"/>
</dbReference>
<name>A0A8B8F8I7_9HEMI</name>
<evidence type="ECO:0000313" key="2">
    <source>
        <dbReference type="RefSeq" id="XP_025407154.1"/>
    </source>
</evidence>
<proteinExistence type="predicted"/>
<gene>
    <name evidence="2" type="primary">LOC112681102</name>
</gene>
<keyword evidence="1" id="KW-1185">Reference proteome</keyword>
<dbReference type="GeneID" id="112681102"/>
<dbReference type="OrthoDB" id="6628349at2759"/>
<reference evidence="2" key="1">
    <citation type="submission" date="2025-08" db="UniProtKB">
        <authorList>
            <consortium name="RefSeq"/>
        </authorList>
    </citation>
    <scope>IDENTIFICATION</scope>
    <source>
        <tissue evidence="2">Whole body</tissue>
    </source>
</reference>
<evidence type="ECO:0000313" key="1">
    <source>
        <dbReference type="Proteomes" id="UP000694846"/>
    </source>
</evidence>
<sequence length="164" mass="18262">MDEKSLFSIFNIKKSVSSTPTEKDIKEDNDGILQSSSRVIDSLGSGSVTTLLEENASLISNSNTDPQINSFQSNTRVNDLGDIDSGPAKPILEKYPQTQFGSQNRGFSSTVYSRFDWIEYSVVEDSIFCYSCRMFGSRTVANMEFSTKGFRNWKKIFGSRGKGS</sequence>
<dbReference type="Proteomes" id="UP000694846">
    <property type="component" value="Unplaced"/>
</dbReference>